<feature type="compositionally biased region" description="Low complexity" evidence="2">
    <location>
        <begin position="66"/>
        <end position="84"/>
    </location>
</feature>
<gene>
    <name evidence="6" type="ORF">ACFO3R_28125</name>
</gene>
<feature type="chain" id="PRO_5047381597" evidence="3">
    <location>
        <begin position="28"/>
        <end position="485"/>
    </location>
</feature>
<dbReference type="SMART" id="SM00644">
    <property type="entry name" value="Ami_2"/>
    <property type="match status" value="1"/>
</dbReference>
<dbReference type="GO" id="GO:0008745">
    <property type="term" value="F:N-acetylmuramoyl-L-alanine amidase activity"/>
    <property type="evidence" value="ECO:0007669"/>
    <property type="project" value="UniProtKB-EC"/>
</dbReference>
<feature type="compositionally biased region" description="Low complexity" evidence="2">
    <location>
        <begin position="214"/>
        <end position="231"/>
    </location>
</feature>
<evidence type="ECO:0000256" key="2">
    <source>
        <dbReference type="SAM" id="MobiDB-lite"/>
    </source>
</evidence>
<dbReference type="Pfam" id="PF01510">
    <property type="entry name" value="Amidase_2"/>
    <property type="match status" value="1"/>
</dbReference>
<keyword evidence="7" id="KW-1185">Reference proteome</keyword>
<dbReference type="PANTHER" id="PTHR11022:SF41">
    <property type="entry name" value="PEPTIDOGLYCAN-RECOGNITION PROTEIN LC-RELATED"/>
    <property type="match status" value="1"/>
</dbReference>
<reference evidence="7" key="1">
    <citation type="journal article" date="2019" name="Int. J. Syst. Evol. Microbiol.">
        <title>The Global Catalogue of Microorganisms (GCM) 10K type strain sequencing project: providing services to taxonomists for standard genome sequencing and annotation.</title>
        <authorList>
            <consortium name="The Broad Institute Genomics Platform"/>
            <consortium name="The Broad Institute Genome Sequencing Center for Infectious Disease"/>
            <person name="Wu L."/>
            <person name="Ma J."/>
        </authorList>
    </citation>
    <scope>NUCLEOTIDE SEQUENCE [LARGE SCALE GENOMIC DNA]</scope>
    <source>
        <strain evidence="7">CCM 3243</strain>
    </source>
</reference>
<keyword evidence="3" id="KW-0732">Signal</keyword>
<comment type="similarity">
    <text evidence="1">Belongs to the N-acetylmuramoyl-L-alanine amidase 2 family.</text>
</comment>
<dbReference type="Gene3D" id="3.40.80.10">
    <property type="entry name" value="Peptidoglycan recognition protein-like"/>
    <property type="match status" value="1"/>
</dbReference>
<feature type="region of interest" description="Disordered" evidence="2">
    <location>
        <begin position="172"/>
        <end position="235"/>
    </location>
</feature>
<feature type="domain" description="Peptidoglycan recognition protein family" evidence="5">
    <location>
        <begin position="290"/>
        <end position="438"/>
    </location>
</feature>
<feature type="signal peptide" evidence="3">
    <location>
        <begin position="1"/>
        <end position="27"/>
    </location>
</feature>
<dbReference type="SMART" id="SM00701">
    <property type="entry name" value="PGRP"/>
    <property type="match status" value="1"/>
</dbReference>
<dbReference type="InterPro" id="IPR036505">
    <property type="entry name" value="Amidase/PGRP_sf"/>
</dbReference>
<feature type="compositionally biased region" description="Low complexity" evidence="2">
    <location>
        <begin position="27"/>
        <end position="44"/>
    </location>
</feature>
<evidence type="ECO:0000256" key="1">
    <source>
        <dbReference type="ARBA" id="ARBA00007553"/>
    </source>
</evidence>
<organism evidence="6 7">
    <name type="scientific">Streptomyces flavovirens</name>
    <dbReference type="NCBI Taxonomy" id="52258"/>
    <lineage>
        <taxon>Bacteria</taxon>
        <taxon>Bacillati</taxon>
        <taxon>Actinomycetota</taxon>
        <taxon>Actinomycetes</taxon>
        <taxon>Kitasatosporales</taxon>
        <taxon>Streptomycetaceae</taxon>
        <taxon>Streptomyces</taxon>
    </lineage>
</organism>
<evidence type="ECO:0000256" key="3">
    <source>
        <dbReference type="SAM" id="SignalP"/>
    </source>
</evidence>
<proteinExistence type="inferred from homology"/>
<dbReference type="CDD" id="cd06583">
    <property type="entry name" value="PGRP"/>
    <property type="match status" value="1"/>
</dbReference>
<dbReference type="PANTHER" id="PTHR11022">
    <property type="entry name" value="PEPTIDOGLYCAN RECOGNITION PROTEIN"/>
    <property type="match status" value="1"/>
</dbReference>
<dbReference type="InterPro" id="IPR006619">
    <property type="entry name" value="PGRP_domain_met/bac"/>
</dbReference>
<feature type="region of interest" description="Disordered" evidence="2">
    <location>
        <begin position="132"/>
        <end position="158"/>
    </location>
</feature>
<evidence type="ECO:0000259" key="5">
    <source>
        <dbReference type="SMART" id="SM00701"/>
    </source>
</evidence>
<feature type="region of interest" description="Disordered" evidence="2">
    <location>
        <begin position="27"/>
        <end position="85"/>
    </location>
</feature>
<feature type="compositionally biased region" description="Basic and acidic residues" evidence="2">
    <location>
        <begin position="132"/>
        <end position="148"/>
    </location>
</feature>
<dbReference type="InterPro" id="IPR002502">
    <property type="entry name" value="Amidase_domain"/>
</dbReference>
<accession>A0ABV8NBC5</accession>
<feature type="domain" description="N-acetylmuramoyl-L-alanine amidase" evidence="4">
    <location>
        <begin position="304"/>
        <end position="465"/>
    </location>
</feature>
<evidence type="ECO:0000259" key="4">
    <source>
        <dbReference type="SMART" id="SM00644"/>
    </source>
</evidence>
<dbReference type="RefSeq" id="WP_345494684.1">
    <property type="nucleotide sequence ID" value="NZ_BAAAYA010000012.1"/>
</dbReference>
<sequence>MRALLATSIGVTCAAALTLPLAVPGSAAPTPAPATAARAPAAPAEPQGSTQSLRLRPLADAEPRASGDPTGPTSSQSSPTEGQGLLQRDSHRFSLVGVVWDDADAELHGTVQVRTRATGTGRWSGWQDLETHNTDHAADSGSDERESGAVRGSTAPLWVGDSDGVDVRVRAEDASARSRSGTDAAPLPAGLRVELVDPGDDPQEQPESVTPDGVTPATATSATVTPVSTSPQPGALPASATLGLAAAESSAVNADLAPLGATRIPALSKAESEEQAVVAASAKPYVGPRPGIVTRKGWGADESLRERTFAYTSTVKAAFVHHSATGNNYTCAQAPSVLRSIYRYHVKSSGWRDFGYNFAIDKCGTIYEGRAGGVTKAVLGAHTLGFNTNTMGIAVLGSFGSTNPPAAAVDAIAKLTAWKLGLFGRNPKGKVTLVSGGSGKYAKGVSVKLNVISGHRDGFATECPGIRLYNKLGAARTTSAKLQGR</sequence>
<comment type="caution">
    <text evidence="6">The sequence shown here is derived from an EMBL/GenBank/DDBJ whole genome shotgun (WGS) entry which is preliminary data.</text>
</comment>
<name>A0ABV8NBC5_9ACTN</name>
<dbReference type="EMBL" id="JBHSCF010000054">
    <property type="protein sequence ID" value="MFC4190213.1"/>
    <property type="molecule type" value="Genomic_DNA"/>
</dbReference>
<evidence type="ECO:0000313" key="7">
    <source>
        <dbReference type="Proteomes" id="UP001595871"/>
    </source>
</evidence>
<keyword evidence="6" id="KW-0378">Hydrolase</keyword>
<protein>
    <submittedName>
        <fullName evidence="6">N-acetylmuramoyl-L-alanine amidase</fullName>
        <ecNumber evidence="6">3.5.1.28</ecNumber>
    </submittedName>
</protein>
<dbReference type="InterPro" id="IPR015510">
    <property type="entry name" value="PGRP"/>
</dbReference>
<dbReference type="EC" id="3.5.1.28" evidence="6"/>
<dbReference type="SUPFAM" id="SSF55846">
    <property type="entry name" value="N-acetylmuramoyl-L-alanine amidase-like"/>
    <property type="match status" value="1"/>
</dbReference>
<dbReference type="Proteomes" id="UP001595871">
    <property type="component" value="Unassembled WGS sequence"/>
</dbReference>
<evidence type="ECO:0000313" key="6">
    <source>
        <dbReference type="EMBL" id="MFC4190213.1"/>
    </source>
</evidence>